<dbReference type="Pfam" id="PF00487">
    <property type="entry name" value="FA_desaturase"/>
    <property type="match status" value="1"/>
</dbReference>
<evidence type="ECO:0000256" key="13">
    <source>
        <dbReference type="SAM" id="Phobius"/>
    </source>
</evidence>
<keyword evidence="7 13" id="KW-1133">Transmembrane helix</keyword>
<evidence type="ECO:0000256" key="1">
    <source>
        <dbReference type="ARBA" id="ARBA00004141"/>
    </source>
</evidence>
<comment type="similarity">
    <text evidence="3">Belongs to the fatty acid desaturase type 1 family.</text>
</comment>
<keyword evidence="5 13" id="KW-0812">Transmembrane</keyword>
<dbReference type="PANTHER" id="PTHR19353:SF30">
    <property type="entry name" value="DELTA 8-(E)-SPHINGOLIPID DESATURASE"/>
    <property type="match status" value="1"/>
</dbReference>
<feature type="transmembrane region" description="Helical" evidence="13">
    <location>
        <begin position="192"/>
        <end position="211"/>
    </location>
</feature>
<dbReference type="GO" id="GO:0006629">
    <property type="term" value="P:lipid metabolic process"/>
    <property type="evidence" value="ECO:0007669"/>
    <property type="project" value="UniProtKB-KW"/>
</dbReference>
<dbReference type="GO" id="GO:0016717">
    <property type="term" value="F:oxidoreductase activity, acting on paired donors, with oxidation of a pair of donors resulting in the reduction of molecular oxygen to two molecules of water"/>
    <property type="evidence" value="ECO:0007669"/>
    <property type="project" value="TreeGrafter"/>
</dbReference>
<feature type="domain" description="Fatty acid desaturase" evidence="14">
    <location>
        <begin position="101"/>
        <end position="402"/>
    </location>
</feature>
<comment type="pathway">
    <text evidence="2">Lipid metabolism.</text>
</comment>
<keyword evidence="10" id="KW-0443">Lipid metabolism</keyword>
<evidence type="ECO:0000256" key="2">
    <source>
        <dbReference type="ARBA" id="ARBA00005189"/>
    </source>
</evidence>
<dbReference type="GO" id="GO:0046872">
    <property type="term" value="F:metal ion binding"/>
    <property type="evidence" value="ECO:0007669"/>
    <property type="project" value="UniProtKB-KW"/>
</dbReference>
<keyword evidence="11 13" id="KW-0472">Membrane</keyword>
<evidence type="ECO:0000256" key="5">
    <source>
        <dbReference type="ARBA" id="ARBA00022692"/>
    </source>
</evidence>
<dbReference type="PANTHER" id="PTHR19353">
    <property type="entry name" value="FATTY ACID DESATURASE 2"/>
    <property type="match status" value="1"/>
</dbReference>
<evidence type="ECO:0000313" key="15">
    <source>
        <dbReference type="EMBL" id="CAD8930761.1"/>
    </source>
</evidence>
<organism evidence="15">
    <name type="scientific">Cyclophora tenuis</name>
    <name type="common">Marine diatom</name>
    <dbReference type="NCBI Taxonomy" id="216820"/>
    <lineage>
        <taxon>Eukaryota</taxon>
        <taxon>Sar</taxon>
        <taxon>Stramenopiles</taxon>
        <taxon>Ochrophyta</taxon>
        <taxon>Bacillariophyta</taxon>
        <taxon>Fragilariophyceae</taxon>
        <taxon>Fragilariophycidae</taxon>
        <taxon>Cyclophorales</taxon>
        <taxon>Cyclophoraceae</taxon>
        <taxon>Cyclophora</taxon>
    </lineage>
</organism>
<evidence type="ECO:0000256" key="10">
    <source>
        <dbReference type="ARBA" id="ARBA00023098"/>
    </source>
</evidence>
<feature type="transmembrane region" description="Helical" evidence="13">
    <location>
        <begin position="83"/>
        <end position="108"/>
    </location>
</feature>
<proteinExistence type="inferred from homology"/>
<name>A0A7S1CWN4_CYCTE</name>
<keyword evidence="6" id="KW-0479">Metal-binding</keyword>
<reference evidence="15" key="1">
    <citation type="submission" date="2021-01" db="EMBL/GenBank/DDBJ databases">
        <authorList>
            <person name="Corre E."/>
            <person name="Pelletier E."/>
            <person name="Niang G."/>
            <person name="Scheremetjew M."/>
            <person name="Finn R."/>
            <person name="Kale V."/>
            <person name="Holt S."/>
            <person name="Cochrane G."/>
            <person name="Meng A."/>
            <person name="Brown T."/>
            <person name="Cohen L."/>
        </authorList>
    </citation>
    <scope>NUCLEOTIDE SEQUENCE</scope>
    <source>
        <strain evidence="15">ECT3854</strain>
    </source>
</reference>
<dbReference type="GO" id="GO:0016020">
    <property type="term" value="C:membrane"/>
    <property type="evidence" value="ECO:0007669"/>
    <property type="project" value="UniProtKB-SubCell"/>
</dbReference>
<evidence type="ECO:0000256" key="4">
    <source>
        <dbReference type="ARBA" id="ARBA00022617"/>
    </source>
</evidence>
<dbReference type="InterPro" id="IPR005804">
    <property type="entry name" value="FA_desaturase_dom"/>
</dbReference>
<gene>
    <name evidence="15" type="ORF">CTEN0397_LOCUS1783</name>
</gene>
<dbReference type="EMBL" id="HBFW01002757">
    <property type="protein sequence ID" value="CAD8930761.1"/>
    <property type="molecule type" value="Transcribed_RNA"/>
</dbReference>
<evidence type="ECO:0000256" key="9">
    <source>
        <dbReference type="ARBA" id="ARBA00023004"/>
    </source>
</evidence>
<comment type="subcellular location">
    <subcellularLocation>
        <location evidence="1">Membrane</location>
        <topology evidence="1">Multi-pass membrane protein</topology>
    </subcellularLocation>
</comment>
<evidence type="ECO:0000256" key="11">
    <source>
        <dbReference type="ARBA" id="ARBA00023136"/>
    </source>
</evidence>
<evidence type="ECO:0000259" key="14">
    <source>
        <dbReference type="Pfam" id="PF00487"/>
    </source>
</evidence>
<feature type="compositionally biased region" description="Polar residues" evidence="12">
    <location>
        <begin position="1"/>
        <end position="26"/>
    </location>
</feature>
<protein>
    <recommendedName>
        <fullName evidence="14">Fatty acid desaturase domain-containing protein</fullName>
    </recommendedName>
</protein>
<evidence type="ECO:0000256" key="8">
    <source>
        <dbReference type="ARBA" id="ARBA00023002"/>
    </source>
</evidence>
<accession>A0A7S1CWN4</accession>
<keyword evidence="8" id="KW-0560">Oxidoreductase</keyword>
<evidence type="ECO:0000256" key="6">
    <source>
        <dbReference type="ARBA" id="ARBA00022723"/>
    </source>
</evidence>
<dbReference type="InterPro" id="IPR012171">
    <property type="entry name" value="Fatty_acid_desaturase"/>
</dbReference>
<evidence type="ECO:0000256" key="12">
    <source>
        <dbReference type="SAM" id="MobiDB-lite"/>
    </source>
</evidence>
<feature type="transmembrane region" description="Helical" evidence="13">
    <location>
        <begin position="259"/>
        <end position="282"/>
    </location>
</feature>
<feature type="region of interest" description="Disordered" evidence="12">
    <location>
        <begin position="1"/>
        <end position="32"/>
    </location>
</feature>
<keyword evidence="4" id="KW-0349">Heme</keyword>
<dbReference type="AlphaFoldDB" id="A0A7S1CWN4"/>
<evidence type="ECO:0000256" key="7">
    <source>
        <dbReference type="ARBA" id="ARBA00022989"/>
    </source>
</evidence>
<sequence>MCRLTTSVTSNTSPNQKPRLSSTTSRHIQEHRTKDDVDEEWIGQLDIVAFAADIRALGKTLENQQGEADVRHLNKLLMWINSVGIIGFLTMGFCVNPVSIVCLSTFVFCRWTMVAHHTCHGGYDKCLGGRWHRFRFALGSLWRRWCDWFDWMMPEAWNIEHNNLHHYHLSEPSDPDVVELNNSELRSMQVPLFVKYMVVALVSVTWKWLYYAPNTYKELKLAQLRKQGRDLPPGVDPKSAVTFFTIARGKNPFFSVWELFSAVMGPYLIIHFFLTPLPYLLLEYAVFGAPTGSYYWNAVKNLFWAELLTNLHATFAVLPNHAGDDMYRFQHPCRPFSGSFYVRQVIASVDFAYGNDLVDTLHGFLNYQIEHHLWPNLSMLSYQKAAPQVRAICKKHGVPYIQESILKRAIQTANIMVGASSMRTFPQEYEQLFLKRDAEVELEKKHLNQANKRN</sequence>
<evidence type="ECO:0000256" key="3">
    <source>
        <dbReference type="ARBA" id="ARBA00009295"/>
    </source>
</evidence>
<keyword evidence="9" id="KW-0408">Iron</keyword>